<gene>
    <name evidence="1" type="ORF">O6H91_08G055700</name>
</gene>
<dbReference type="EMBL" id="CM055099">
    <property type="protein sequence ID" value="KAJ7546815.1"/>
    <property type="molecule type" value="Genomic_DNA"/>
</dbReference>
<evidence type="ECO:0000313" key="1">
    <source>
        <dbReference type="EMBL" id="KAJ7546815.1"/>
    </source>
</evidence>
<accession>A0ACC2CY56</accession>
<name>A0ACC2CY56_DIPCM</name>
<proteinExistence type="predicted"/>
<protein>
    <submittedName>
        <fullName evidence="1">Uncharacterized protein</fullName>
    </submittedName>
</protein>
<comment type="caution">
    <text evidence="1">The sequence shown here is derived from an EMBL/GenBank/DDBJ whole genome shotgun (WGS) entry which is preliminary data.</text>
</comment>
<organism evidence="1 2">
    <name type="scientific">Diphasiastrum complanatum</name>
    <name type="common">Issler's clubmoss</name>
    <name type="synonym">Lycopodium complanatum</name>
    <dbReference type="NCBI Taxonomy" id="34168"/>
    <lineage>
        <taxon>Eukaryota</taxon>
        <taxon>Viridiplantae</taxon>
        <taxon>Streptophyta</taxon>
        <taxon>Embryophyta</taxon>
        <taxon>Tracheophyta</taxon>
        <taxon>Lycopodiopsida</taxon>
        <taxon>Lycopodiales</taxon>
        <taxon>Lycopodiaceae</taxon>
        <taxon>Lycopodioideae</taxon>
        <taxon>Diphasiastrum</taxon>
    </lineage>
</organism>
<reference evidence="2" key="1">
    <citation type="journal article" date="2024" name="Proc. Natl. Acad. Sci. U.S.A.">
        <title>Extraordinary preservation of gene collinearity over three hundred million years revealed in homosporous lycophytes.</title>
        <authorList>
            <person name="Li C."/>
            <person name="Wickell D."/>
            <person name="Kuo L.Y."/>
            <person name="Chen X."/>
            <person name="Nie B."/>
            <person name="Liao X."/>
            <person name="Peng D."/>
            <person name="Ji J."/>
            <person name="Jenkins J."/>
            <person name="Williams M."/>
            <person name="Shu S."/>
            <person name="Plott C."/>
            <person name="Barry K."/>
            <person name="Rajasekar S."/>
            <person name="Grimwood J."/>
            <person name="Han X."/>
            <person name="Sun S."/>
            <person name="Hou Z."/>
            <person name="He W."/>
            <person name="Dai G."/>
            <person name="Sun C."/>
            <person name="Schmutz J."/>
            <person name="Leebens-Mack J.H."/>
            <person name="Li F.W."/>
            <person name="Wang L."/>
        </authorList>
    </citation>
    <scope>NUCLEOTIDE SEQUENCE [LARGE SCALE GENOMIC DNA]</scope>
    <source>
        <strain evidence="2">cv. PW_Plant_1</strain>
    </source>
</reference>
<dbReference type="Proteomes" id="UP001162992">
    <property type="component" value="Chromosome 8"/>
</dbReference>
<evidence type="ECO:0000313" key="2">
    <source>
        <dbReference type="Proteomes" id="UP001162992"/>
    </source>
</evidence>
<keyword evidence="2" id="KW-1185">Reference proteome</keyword>
<sequence length="141" mass="14881">MAWTPGGPLLTIGDLLEDLGHDYEEVTKSSALDPLAITSSRITSSSLLAQDDGSLNEIGGQSLLVFFEQTYNQLIAALGQSGNAWLGLTQKLCAALTTADKLVGVVHMDLGLLIEKIKTLEAILNRGSIAISTLQTAANKN</sequence>